<comment type="caution">
    <text evidence="4">The sequence shown here is derived from an EMBL/GenBank/DDBJ whole genome shotgun (WGS) entry which is preliminary data.</text>
</comment>
<reference evidence="4" key="1">
    <citation type="journal article" date="2019" name="bioRxiv">
        <title>The Genome of the Zebra Mussel, Dreissena polymorpha: A Resource for Invasive Species Research.</title>
        <authorList>
            <person name="McCartney M.A."/>
            <person name="Auch B."/>
            <person name="Kono T."/>
            <person name="Mallez S."/>
            <person name="Zhang Y."/>
            <person name="Obille A."/>
            <person name="Becker A."/>
            <person name="Abrahante J.E."/>
            <person name="Garbe J."/>
            <person name="Badalamenti J.P."/>
            <person name="Herman A."/>
            <person name="Mangelson H."/>
            <person name="Liachko I."/>
            <person name="Sullivan S."/>
            <person name="Sone E.D."/>
            <person name="Koren S."/>
            <person name="Silverstein K.A.T."/>
            <person name="Beckman K.B."/>
            <person name="Gohl D.M."/>
        </authorList>
    </citation>
    <scope>NUCLEOTIDE SEQUENCE</scope>
    <source>
        <strain evidence="4">Duluth1</strain>
        <tissue evidence="4">Whole animal</tissue>
    </source>
</reference>
<name>A0A9D4QWI0_DREPO</name>
<dbReference type="EMBL" id="JAIWYP010000003">
    <property type="protein sequence ID" value="KAH3846134.1"/>
    <property type="molecule type" value="Genomic_DNA"/>
</dbReference>
<keyword evidence="2" id="KW-0768">Sushi</keyword>
<dbReference type="AlphaFoldDB" id="A0A9D4QWI0"/>
<dbReference type="Proteomes" id="UP000828390">
    <property type="component" value="Unassembled WGS sequence"/>
</dbReference>
<evidence type="ECO:0000313" key="4">
    <source>
        <dbReference type="EMBL" id="KAH3846134.1"/>
    </source>
</evidence>
<comment type="caution">
    <text evidence="2">Lacks conserved residue(s) required for the propagation of feature annotation.</text>
</comment>
<organism evidence="4 5">
    <name type="scientific">Dreissena polymorpha</name>
    <name type="common">Zebra mussel</name>
    <name type="synonym">Mytilus polymorpha</name>
    <dbReference type="NCBI Taxonomy" id="45954"/>
    <lineage>
        <taxon>Eukaryota</taxon>
        <taxon>Metazoa</taxon>
        <taxon>Spiralia</taxon>
        <taxon>Lophotrochozoa</taxon>
        <taxon>Mollusca</taxon>
        <taxon>Bivalvia</taxon>
        <taxon>Autobranchia</taxon>
        <taxon>Heteroconchia</taxon>
        <taxon>Euheterodonta</taxon>
        <taxon>Imparidentia</taxon>
        <taxon>Neoheterodontei</taxon>
        <taxon>Myida</taxon>
        <taxon>Dreissenoidea</taxon>
        <taxon>Dreissenidae</taxon>
        <taxon>Dreissena</taxon>
    </lineage>
</organism>
<sequence>MFLDCGSPVPTPKSNVKYGETKVGSKAVVDCTTGYEINGATDTMMCRQNGTWGPEITCFKTGLLQCV</sequence>
<dbReference type="Pfam" id="PF00084">
    <property type="entry name" value="Sushi"/>
    <property type="match status" value="1"/>
</dbReference>
<dbReference type="SMART" id="SM00032">
    <property type="entry name" value="CCP"/>
    <property type="match status" value="1"/>
</dbReference>
<keyword evidence="5" id="KW-1185">Reference proteome</keyword>
<proteinExistence type="predicted"/>
<gene>
    <name evidence="4" type="ORF">DPMN_088430</name>
</gene>
<evidence type="ECO:0000313" key="5">
    <source>
        <dbReference type="Proteomes" id="UP000828390"/>
    </source>
</evidence>
<feature type="domain" description="Sushi" evidence="3">
    <location>
        <begin position="3"/>
        <end position="60"/>
    </location>
</feature>
<dbReference type="InterPro" id="IPR000436">
    <property type="entry name" value="Sushi_SCR_CCP_dom"/>
</dbReference>
<evidence type="ECO:0000259" key="3">
    <source>
        <dbReference type="PROSITE" id="PS50923"/>
    </source>
</evidence>
<reference evidence="4" key="2">
    <citation type="submission" date="2020-11" db="EMBL/GenBank/DDBJ databases">
        <authorList>
            <person name="McCartney M.A."/>
            <person name="Auch B."/>
            <person name="Kono T."/>
            <person name="Mallez S."/>
            <person name="Becker A."/>
            <person name="Gohl D.M."/>
            <person name="Silverstein K.A.T."/>
            <person name="Koren S."/>
            <person name="Bechman K.B."/>
            <person name="Herman A."/>
            <person name="Abrahante J.E."/>
            <person name="Garbe J."/>
        </authorList>
    </citation>
    <scope>NUCLEOTIDE SEQUENCE</scope>
    <source>
        <strain evidence="4">Duluth1</strain>
        <tissue evidence="4">Whole animal</tissue>
    </source>
</reference>
<accession>A0A9D4QWI0</accession>
<keyword evidence="1 2" id="KW-1015">Disulfide bond</keyword>
<evidence type="ECO:0000256" key="1">
    <source>
        <dbReference type="ARBA" id="ARBA00023157"/>
    </source>
</evidence>
<dbReference type="SUPFAM" id="SSF57535">
    <property type="entry name" value="Complement control module/SCR domain"/>
    <property type="match status" value="1"/>
</dbReference>
<dbReference type="Gene3D" id="2.10.70.10">
    <property type="entry name" value="Complement Module, domain 1"/>
    <property type="match status" value="1"/>
</dbReference>
<evidence type="ECO:0000256" key="2">
    <source>
        <dbReference type="PROSITE-ProRule" id="PRU00302"/>
    </source>
</evidence>
<dbReference type="PROSITE" id="PS50923">
    <property type="entry name" value="SUSHI"/>
    <property type="match status" value="1"/>
</dbReference>
<protein>
    <recommendedName>
        <fullName evidence="3">Sushi domain-containing protein</fullName>
    </recommendedName>
</protein>
<dbReference type="InterPro" id="IPR035976">
    <property type="entry name" value="Sushi/SCR/CCP_sf"/>
</dbReference>
<feature type="disulfide bond" evidence="2">
    <location>
        <begin position="31"/>
        <end position="58"/>
    </location>
</feature>